<dbReference type="OrthoDB" id="7788762at2759"/>
<comment type="caution">
    <text evidence="2">The sequence shown here is derived from an EMBL/GenBank/DDBJ whole genome shotgun (WGS) entry which is preliminary data.</text>
</comment>
<reference evidence="2" key="1">
    <citation type="submission" date="2021-11" db="EMBL/GenBank/DDBJ databases">
        <authorList>
            <person name="Schell T."/>
        </authorList>
    </citation>
    <scope>NUCLEOTIDE SEQUENCE</scope>
    <source>
        <strain evidence="2">M5</strain>
    </source>
</reference>
<evidence type="ECO:0008006" key="4">
    <source>
        <dbReference type="Google" id="ProtNLM"/>
    </source>
</evidence>
<dbReference type="AlphaFoldDB" id="A0A8J2RW32"/>
<dbReference type="Proteomes" id="UP000789390">
    <property type="component" value="Unassembled WGS sequence"/>
</dbReference>
<evidence type="ECO:0000313" key="2">
    <source>
        <dbReference type="EMBL" id="CAH0109482.1"/>
    </source>
</evidence>
<dbReference type="InterPro" id="IPR035965">
    <property type="entry name" value="PAS-like_dom_sf"/>
</dbReference>
<protein>
    <recommendedName>
        <fullName evidence="4">PAS domain-containing protein</fullName>
    </recommendedName>
</protein>
<gene>
    <name evidence="2" type="ORF">DGAL_LOCUS12960</name>
</gene>
<dbReference type="EMBL" id="CAKKLH010000292">
    <property type="protein sequence ID" value="CAH0109482.1"/>
    <property type="molecule type" value="Genomic_DNA"/>
</dbReference>
<dbReference type="Pfam" id="PF14598">
    <property type="entry name" value="PAS_11"/>
    <property type="match status" value="1"/>
</dbReference>
<dbReference type="Gene3D" id="3.30.450.20">
    <property type="entry name" value="PAS domain"/>
    <property type="match status" value="2"/>
</dbReference>
<dbReference type="PANTHER" id="PTHR23042">
    <property type="entry name" value="CIRCADIAN PROTEIN CLOCK/ARNT/BMAL/PAS"/>
    <property type="match status" value="1"/>
</dbReference>
<evidence type="ECO:0000256" key="1">
    <source>
        <dbReference type="SAM" id="Coils"/>
    </source>
</evidence>
<organism evidence="2 3">
    <name type="scientific">Daphnia galeata</name>
    <dbReference type="NCBI Taxonomy" id="27404"/>
    <lineage>
        <taxon>Eukaryota</taxon>
        <taxon>Metazoa</taxon>
        <taxon>Ecdysozoa</taxon>
        <taxon>Arthropoda</taxon>
        <taxon>Crustacea</taxon>
        <taxon>Branchiopoda</taxon>
        <taxon>Diplostraca</taxon>
        <taxon>Cladocera</taxon>
        <taxon>Anomopoda</taxon>
        <taxon>Daphniidae</taxon>
        <taxon>Daphnia</taxon>
    </lineage>
</organism>
<keyword evidence="3" id="KW-1185">Reference proteome</keyword>
<keyword evidence="1" id="KW-0175">Coiled coil</keyword>
<name>A0A8J2RW32_9CRUS</name>
<proteinExistence type="predicted"/>
<feature type="coiled-coil region" evidence="1">
    <location>
        <begin position="96"/>
        <end position="125"/>
    </location>
</feature>
<dbReference type="CDD" id="cd00130">
    <property type="entry name" value="PAS"/>
    <property type="match status" value="1"/>
</dbReference>
<evidence type="ECO:0000313" key="3">
    <source>
        <dbReference type="Proteomes" id="UP000789390"/>
    </source>
</evidence>
<dbReference type="SUPFAM" id="SSF55785">
    <property type="entry name" value="PYP-like sensor domain (PAS domain)"/>
    <property type="match status" value="1"/>
</dbReference>
<dbReference type="InterPro" id="IPR050933">
    <property type="entry name" value="Circadian_TF"/>
</dbReference>
<accession>A0A8J2RW32</accession>
<dbReference type="InterPro" id="IPR000014">
    <property type="entry name" value="PAS"/>
</dbReference>
<sequence length="556" mass="63521">MAATTDVNHIKSCLEGDLYFLVEEIETTKKKVWQKFYRVVSRDTGNIVTDTTSCRGYAACRNCREICRLGPKGGTTELEKHLVLCSQTVTVDDTELRLLENKFKKENKNQTEKERKDEIKALNNDSASLVMGQESGKIQLEELTKARLTRACLSEIPPAIVQFCTDGKSPKDRPKSFYEELQAQLNVLYQRFSEAQNEAYPQVQCETAPVQHAIYNVQNGTPVNLHLGLSYSSADENIIDITWVPTDVESTLAFDRISMIGRNLSELVHPEDYAEIVRDLSTKRSADNTVSDTKDFTFPDCRVTESIINRLKTAPVYKTVFLTGYIRQSMRTPRDKCSNQDKQIMQFHAISNSYWPRLASFIHIRTHYQYMTLHSLDGTIIQADKRIKMVVGYTCEEVVNQRAHDFIVEDAVYFVSQAQRYWLEHGGANCISYPLKGKNQIVHVNSRGEFVSYREPTTNQIVLGFICSNTVIHEVDYQRERSNLQVQWNTSCDVPTLPVDELNNISSSTQETYDIDIPMPMEQNPNTCLNEITQFQSTLLTPDTSFNMSSDWSSPY</sequence>